<proteinExistence type="predicted"/>
<organism evidence="2 3">
    <name type="scientific">Hevea brasiliensis</name>
    <name type="common">Para rubber tree</name>
    <name type="synonym">Siphonia brasiliensis</name>
    <dbReference type="NCBI Taxonomy" id="3981"/>
    <lineage>
        <taxon>Eukaryota</taxon>
        <taxon>Viridiplantae</taxon>
        <taxon>Streptophyta</taxon>
        <taxon>Embryophyta</taxon>
        <taxon>Tracheophyta</taxon>
        <taxon>Spermatophyta</taxon>
        <taxon>Magnoliopsida</taxon>
        <taxon>eudicotyledons</taxon>
        <taxon>Gunneridae</taxon>
        <taxon>Pentapetalae</taxon>
        <taxon>rosids</taxon>
        <taxon>fabids</taxon>
        <taxon>Malpighiales</taxon>
        <taxon>Euphorbiaceae</taxon>
        <taxon>Crotonoideae</taxon>
        <taxon>Micrandreae</taxon>
        <taxon>Hevea</taxon>
    </lineage>
</organism>
<protein>
    <submittedName>
        <fullName evidence="2">Uncharacterized protein</fullName>
    </submittedName>
</protein>
<keyword evidence="1" id="KW-0812">Transmembrane</keyword>
<comment type="caution">
    <text evidence="2">The sequence shown here is derived from an EMBL/GenBank/DDBJ whole genome shotgun (WGS) entry which is preliminary data.</text>
</comment>
<gene>
    <name evidence="2" type="ORF">GH714_013841</name>
</gene>
<reference evidence="2 3" key="1">
    <citation type="journal article" date="2020" name="Mol. Plant">
        <title>The Chromosome-Based Rubber Tree Genome Provides New Insights into Spurge Genome Evolution and Rubber Biosynthesis.</title>
        <authorList>
            <person name="Liu J."/>
            <person name="Shi C."/>
            <person name="Shi C.C."/>
            <person name="Li W."/>
            <person name="Zhang Q.J."/>
            <person name="Zhang Y."/>
            <person name="Li K."/>
            <person name="Lu H.F."/>
            <person name="Shi C."/>
            <person name="Zhu S.T."/>
            <person name="Xiao Z.Y."/>
            <person name="Nan H."/>
            <person name="Yue Y."/>
            <person name="Zhu X.G."/>
            <person name="Wu Y."/>
            <person name="Hong X.N."/>
            <person name="Fan G.Y."/>
            <person name="Tong Y."/>
            <person name="Zhang D."/>
            <person name="Mao C.L."/>
            <person name="Liu Y.L."/>
            <person name="Hao S.J."/>
            <person name="Liu W.Q."/>
            <person name="Lv M.Q."/>
            <person name="Zhang H.B."/>
            <person name="Liu Y."/>
            <person name="Hu-Tang G.R."/>
            <person name="Wang J.P."/>
            <person name="Wang J.H."/>
            <person name="Sun Y.H."/>
            <person name="Ni S.B."/>
            <person name="Chen W.B."/>
            <person name="Zhang X.C."/>
            <person name="Jiao Y.N."/>
            <person name="Eichler E.E."/>
            <person name="Li G.H."/>
            <person name="Liu X."/>
            <person name="Gao L.Z."/>
        </authorList>
    </citation>
    <scope>NUCLEOTIDE SEQUENCE [LARGE SCALE GENOMIC DNA]</scope>
    <source>
        <strain evidence="3">cv. GT1</strain>
        <tissue evidence="2">Leaf</tissue>
    </source>
</reference>
<sequence>MFEPREADLPVLFLVLVVLPLVAYILLGKWSETTKKREKIDLLAQLTTEEALKAEPMRYATATAPAIPFVYPSKNGIHDNMTVNEFRLMNVDENLVQVDLK</sequence>
<evidence type="ECO:0000313" key="2">
    <source>
        <dbReference type="EMBL" id="KAF2286320.1"/>
    </source>
</evidence>
<feature type="transmembrane region" description="Helical" evidence="1">
    <location>
        <begin position="12"/>
        <end position="30"/>
    </location>
</feature>
<accession>A0A6A6KBM1</accession>
<evidence type="ECO:0000256" key="1">
    <source>
        <dbReference type="SAM" id="Phobius"/>
    </source>
</evidence>
<keyword evidence="1" id="KW-0472">Membrane</keyword>
<evidence type="ECO:0000313" key="3">
    <source>
        <dbReference type="Proteomes" id="UP000467840"/>
    </source>
</evidence>
<dbReference type="EMBL" id="JAAGAX010000017">
    <property type="protein sequence ID" value="KAF2286320.1"/>
    <property type="molecule type" value="Genomic_DNA"/>
</dbReference>
<keyword evidence="1" id="KW-1133">Transmembrane helix</keyword>
<dbReference type="Proteomes" id="UP000467840">
    <property type="component" value="Chromosome 3"/>
</dbReference>
<name>A0A6A6KBM1_HEVBR</name>
<dbReference type="AlphaFoldDB" id="A0A6A6KBM1"/>
<keyword evidence="3" id="KW-1185">Reference proteome</keyword>